<name>A0AAP0RIT5_LIQFO</name>
<feature type="chain" id="PRO_5042984878" description="Non-classical arabinogalactan protein 30" evidence="2">
    <location>
        <begin position="22"/>
        <end position="179"/>
    </location>
</feature>
<dbReference type="GO" id="GO:0009826">
    <property type="term" value="P:unidimensional cell growth"/>
    <property type="evidence" value="ECO:0007669"/>
    <property type="project" value="TreeGrafter"/>
</dbReference>
<keyword evidence="1 2" id="KW-0732">Signal</keyword>
<evidence type="ECO:0000256" key="1">
    <source>
        <dbReference type="ARBA" id="ARBA00022729"/>
    </source>
</evidence>
<feature type="signal peptide" evidence="2">
    <location>
        <begin position="1"/>
        <end position="21"/>
    </location>
</feature>
<dbReference type="PANTHER" id="PTHR33470:SF4">
    <property type="entry name" value="OS01G0164025 PROTEIN"/>
    <property type="match status" value="1"/>
</dbReference>
<dbReference type="AlphaFoldDB" id="A0AAP0RIT5"/>
<dbReference type="GO" id="GO:0071944">
    <property type="term" value="C:cell periphery"/>
    <property type="evidence" value="ECO:0007669"/>
    <property type="project" value="TreeGrafter"/>
</dbReference>
<gene>
    <name evidence="3" type="ORF">L1049_027460</name>
</gene>
<reference evidence="3 4" key="1">
    <citation type="journal article" date="2024" name="Plant J.">
        <title>Genome sequences and population genomics reveal climatic adaptation and genomic divergence between two closely related sweetgum species.</title>
        <authorList>
            <person name="Xu W.Q."/>
            <person name="Ren C.Q."/>
            <person name="Zhang X.Y."/>
            <person name="Comes H.P."/>
            <person name="Liu X.H."/>
            <person name="Li Y.G."/>
            <person name="Kettle C.J."/>
            <person name="Jalonen R."/>
            <person name="Gaisberger H."/>
            <person name="Ma Y.Z."/>
            <person name="Qiu Y.X."/>
        </authorList>
    </citation>
    <scope>NUCLEOTIDE SEQUENCE [LARGE SCALE GENOMIC DNA]</scope>
    <source>
        <strain evidence="3">Hangzhou</strain>
    </source>
</reference>
<proteinExistence type="predicted"/>
<sequence length="179" mass="19711">MASSQLLIVISSLLLFTFVFSSATAAADGIPTKTAEKKVDVVVEGMVYCQSCEQFGTWSLTGAEPIPSAKVSVICKDHKDRVSYYKVFETDGNGYFYGQLEGFKMDNYLLDHPLQSCHVKPVSSPIEKCNLLSNVNYGLDGSPLRYENKRLMGKNYEAVIYAAGPLAFRPAHCPPTTHL</sequence>
<accession>A0AAP0RIT5</accession>
<dbReference type="GO" id="GO:0048767">
    <property type="term" value="P:root hair elongation"/>
    <property type="evidence" value="ECO:0007669"/>
    <property type="project" value="TreeGrafter"/>
</dbReference>
<evidence type="ECO:0000313" key="4">
    <source>
        <dbReference type="Proteomes" id="UP001415857"/>
    </source>
</evidence>
<protein>
    <recommendedName>
        <fullName evidence="5">Non-classical arabinogalactan protein 30</fullName>
    </recommendedName>
</protein>
<dbReference type="PANTHER" id="PTHR33470">
    <property type="entry name" value="OS01G0164075 PROTEIN"/>
    <property type="match status" value="1"/>
</dbReference>
<dbReference type="Pfam" id="PF01190">
    <property type="entry name" value="Pollen_Ole_e_1"/>
    <property type="match status" value="1"/>
</dbReference>
<comment type="caution">
    <text evidence="3">The sequence shown here is derived from an EMBL/GenBank/DDBJ whole genome shotgun (WGS) entry which is preliminary data.</text>
</comment>
<dbReference type="EMBL" id="JBBPBK010000009">
    <property type="protein sequence ID" value="KAK9277903.1"/>
    <property type="molecule type" value="Genomic_DNA"/>
</dbReference>
<keyword evidence="4" id="KW-1185">Reference proteome</keyword>
<organism evidence="3 4">
    <name type="scientific">Liquidambar formosana</name>
    <name type="common">Formosan gum</name>
    <dbReference type="NCBI Taxonomy" id="63359"/>
    <lineage>
        <taxon>Eukaryota</taxon>
        <taxon>Viridiplantae</taxon>
        <taxon>Streptophyta</taxon>
        <taxon>Embryophyta</taxon>
        <taxon>Tracheophyta</taxon>
        <taxon>Spermatophyta</taxon>
        <taxon>Magnoliopsida</taxon>
        <taxon>eudicotyledons</taxon>
        <taxon>Gunneridae</taxon>
        <taxon>Pentapetalae</taxon>
        <taxon>Saxifragales</taxon>
        <taxon>Altingiaceae</taxon>
        <taxon>Liquidambar</taxon>
    </lineage>
</organism>
<evidence type="ECO:0000313" key="3">
    <source>
        <dbReference type="EMBL" id="KAK9277903.1"/>
    </source>
</evidence>
<dbReference type="Proteomes" id="UP001415857">
    <property type="component" value="Unassembled WGS sequence"/>
</dbReference>
<evidence type="ECO:0008006" key="5">
    <source>
        <dbReference type="Google" id="ProtNLM"/>
    </source>
</evidence>
<evidence type="ECO:0000256" key="2">
    <source>
        <dbReference type="SAM" id="SignalP"/>
    </source>
</evidence>